<name>A0A151WEF2_9HYME</name>
<accession>A0A151WEF2</accession>
<evidence type="ECO:0000256" key="1">
    <source>
        <dbReference type="SAM" id="MobiDB-lite"/>
    </source>
</evidence>
<dbReference type="Proteomes" id="UP000075809">
    <property type="component" value="Unassembled WGS sequence"/>
</dbReference>
<evidence type="ECO:0000313" key="2">
    <source>
        <dbReference type="EMBL" id="KYQ46220.1"/>
    </source>
</evidence>
<feature type="region of interest" description="Disordered" evidence="1">
    <location>
        <begin position="1"/>
        <end position="59"/>
    </location>
</feature>
<keyword evidence="3" id="KW-1185">Reference proteome</keyword>
<dbReference type="AlphaFoldDB" id="A0A151WEF2"/>
<dbReference type="EMBL" id="KQ983238">
    <property type="protein sequence ID" value="KYQ46220.1"/>
    <property type="molecule type" value="Genomic_DNA"/>
</dbReference>
<sequence>MKRDVSTKMHVPRTVHVRRHDGSATSDHPRRPPGRASTATRGGDRVSLDGGGGGFDRPTALVSRRSDAERVFGPKRVHGTYFFLPRHGGMPLLERPPCQDVSWNLRGTSWLRDVPPLQLLVRRRAPTDDGGRRRESTVCNVSSLPHVLHPFTAPLVASQLQCGYIRRYICLNVR</sequence>
<gene>
    <name evidence="2" type="ORF">ALC60_14642</name>
</gene>
<organism evidence="2 3">
    <name type="scientific">Mycetomoellerius zeteki</name>
    <dbReference type="NCBI Taxonomy" id="64791"/>
    <lineage>
        <taxon>Eukaryota</taxon>
        <taxon>Metazoa</taxon>
        <taxon>Ecdysozoa</taxon>
        <taxon>Arthropoda</taxon>
        <taxon>Hexapoda</taxon>
        <taxon>Insecta</taxon>
        <taxon>Pterygota</taxon>
        <taxon>Neoptera</taxon>
        <taxon>Endopterygota</taxon>
        <taxon>Hymenoptera</taxon>
        <taxon>Apocrita</taxon>
        <taxon>Aculeata</taxon>
        <taxon>Formicoidea</taxon>
        <taxon>Formicidae</taxon>
        <taxon>Myrmicinae</taxon>
        <taxon>Mycetomoellerius</taxon>
    </lineage>
</organism>
<proteinExistence type="predicted"/>
<evidence type="ECO:0000313" key="3">
    <source>
        <dbReference type="Proteomes" id="UP000075809"/>
    </source>
</evidence>
<feature type="compositionally biased region" description="Basic residues" evidence="1">
    <location>
        <begin position="10"/>
        <end position="19"/>
    </location>
</feature>
<reference evidence="2 3" key="1">
    <citation type="submission" date="2015-09" db="EMBL/GenBank/DDBJ databases">
        <title>Trachymyrmex zeteki WGS genome.</title>
        <authorList>
            <person name="Nygaard S."/>
            <person name="Hu H."/>
            <person name="Boomsma J."/>
            <person name="Zhang G."/>
        </authorList>
    </citation>
    <scope>NUCLEOTIDE SEQUENCE [LARGE SCALE GENOMIC DNA]</scope>
    <source>
        <strain evidence="2">Tzet28-1</strain>
        <tissue evidence="2">Whole body</tissue>
    </source>
</reference>
<protein>
    <submittedName>
        <fullName evidence="2">Uncharacterized protein</fullName>
    </submittedName>
</protein>